<protein>
    <submittedName>
        <fullName evidence="1">Uncharacterized protein</fullName>
    </submittedName>
</protein>
<organism evidence="1 2">
    <name type="scientific">Oceaniovalibus guishaninsula JLT2003</name>
    <dbReference type="NCBI Taxonomy" id="1231392"/>
    <lineage>
        <taxon>Bacteria</taxon>
        <taxon>Pseudomonadati</taxon>
        <taxon>Pseudomonadota</taxon>
        <taxon>Alphaproteobacteria</taxon>
        <taxon>Rhodobacterales</taxon>
        <taxon>Roseobacteraceae</taxon>
        <taxon>Oceaniovalibus</taxon>
    </lineage>
</organism>
<sequence>MSGTYEKTVTGLSYVIAYAVTGDRNHGTVTILHVIHTSRDWQPESWPRQT</sequence>
<gene>
    <name evidence="1" type="ORF">OCGS_2188</name>
</gene>
<dbReference type="AlphaFoldDB" id="K2H7V5"/>
<dbReference type="Proteomes" id="UP000006765">
    <property type="component" value="Unassembled WGS sequence"/>
</dbReference>
<proteinExistence type="predicted"/>
<dbReference type="EMBL" id="AMGO01000049">
    <property type="protein sequence ID" value="EKE43703.1"/>
    <property type="molecule type" value="Genomic_DNA"/>
</dbReference>
<keyword evidence="2" id="KW-1185">Reference proteome</keyword>
<dbReference type="STRING" id="1231392.OCGS_2188"/>
<name>K2H7V5_9RHOB</name>
<evidence type="ECO:0000313" key="1">
    <source>
        <dbReference type="EMBL" id="EKE43703.1"/>
    </source>
</evidence>
<evidence type="ECO:0000313" key="2">
    <source>
        <dbReference type="Proteomes" id="UP000006765"/>
    </source>
</evidence>
<dbReference type="Gene3D" id="3.30.2310.20">
    <property type="entry name" value="RelE-like"/>
    <property type="match status" value="1"/>
</dbReference>
<dbReference type="InterPro" id="IPR035093">
    <property type="entry name" value="RelE/ParE_toxin_dom_sf"/>
</dbReference>
<comment type="caution">
    <text evidence="1">The sequence shown here is derived from an EMBL/GenBank/DDBJ whole genome shotgun (WGS) entry which is preliminary data.</text>
</comment>
<reference evidence="1 2" key="1">
    <citation type="journal article" date="2012" name="J. Bacteriol.">
        <title>Draft Genome Sequence of Oceaniovalibus guishaninsula JLT2003T.</title>
        <authorList>
            <person name="Tang K."/>
            <person name="Liu K."/>
            <person name="Jiao N."/>
        </authorList>
    </citation>
    <scope>NUCLEOTIDE SEQUENCE [LARGE SCALE GENOMIC DNA]</scope>
    <source>
        <strain evidence="1 2">JLT2003</strain>
    </source>
</reference>
<accession>K2H7V5</accession>